<dbReference type="RefSeq" id="XP_067480276.1">
    <property type="nucleotide sequence ID" value="XM_067617633.1"/>
</dbReference>
<evidence type="ECO:0000313" key="2">
    <source>
        <dbReference type="EMBL" id="OJJ73028.1"/>
    </source>
</evidence>
<dbReference type="Proteomes" id="UP000184499">
    <property type="component" value="Unassembled WGS sequence"/>
</dbReference>
<dbReference type="VEuPathDB" id="FungiDB:ASPBRDRAFT_123775"/>
<evidence type="ECO:0000256" key="1">
    <source>
        <dbReference type="SAM" id="MobiDB-lite"/>
    </source>
</evidence>
<name>A0A1L9UMX7_ASPBC</name>
<accession>A0A1L9UMX7</accession>
<sequence length="85" mass="9225">GKEGSSSEAEKYPPAVTLLEEKIGLGRREARERGGEQGAGEAGRIAEVALTSQRTSFRLGPYPLPTNPDRAMRSSALVSRREWVV</sequence>
<dbReference type="AlphaFoldDB" id="A0A1L9UMX7"/>
<feature type="non-terminal residue" evidence="2">
    <location>
        <position position="1"/>
    </location>
</feature>
<keyword evidence="3" id="KW-1185">Reference proteome</keyword>
<gene>
    <name evidence="2" type="ORF">ASPBRDRAFT_123775</name>
</gene>
<dbReference type="GeneID" id="93570121"/>
<dbReference type="EMBL" id="KV878683">
    <property type="protein sequence ID" value="OJJ73028.1"/>
    <property type="molecule type" value="Genomic_DNA"/>
</dbReference>
<organism evidence="2 3">
    <name type="scientific">Aspergillus brasiliensis (strain CBS 101740 / IMI 381727 / IBT 21946)</name>
    <dbReference type="NCBI Taxonomy" id="767769"/>
    <lineage>
        <taxon>Eukaryota</taxon>
        <taxon>Fungi</taxon>
        <taxon>Dikarya</taxon>
        <taxon>Ascomycota</taxon>
        <taxon>Pezizomycotina</taxon>
        <taxon>Eurotiomycetes</taxon>
        <taxon>Eurotiomycetidae</taxon>
        <taxon>Eurotiales</taxon>
        <taxon>Aspergillaceae</taxon>
        <taxon>Aspergillus</taxon>
        <taxon>Aspergillus subgen. Circumdati</taxon>
    </lineage>
</organism>
<evidence type="ECO:0000313" key="3">
    <source>
        <dbReference type="Proteomes" id="UP000184499"/>
    </source>
</evidence>
<protein>
    <submittedName>
        <fullName evidence="2">Uncharacterized protein</fullName>
    </submittedName>
</protein>
<feature type="region of interest" description="Disordered" evidence="1">
    <location>
        <begin position="1"/>
        <end position="45"/>
    </location>
</feature>
<feature type="compositionally biased region" description="Basic and acidic residues" evidence="1">
    <location>
        <begin position="19"/>
        <end position="35"/>
    </location>
</feature>
<reference evidence="3" key="1">
    <citation type="journal article" date="2017" name="Genome Biol.">
        <title>Comparative genomics reveals high biological diversity and specific adaptations in the industrially and medically important fungal genus Aspergillus.</title>
        <authorList>
            <person name="de Vries R.P."/>
            <person name="Riley R."/>
            <person name="Wiebenga A."/>
            <person name="Aguilar-Osorio G."/>
            <person name="Amillis S."/>
            <person name="Uchima C.A."/>
            <person name="Anderluh G."/>
            <person name="Asadollahi M."/>
            <person name="Askin M."/>
            <person name="Barry K."/>
            <person name="Battaglia E."/>
            <person name="Bayram O."/>
            <person name="Benocci T."/>
            <person name="Braus-Stromeyer S.A."/>
            <person name="Caldana C."/>
            <person name="Canovas D."/>
            <person name="Cerqueira G.C."/>
            <person name="Chen F."/>
            <person name="Chen W."/>
            <person name="Choi C."/>
            <person name="Clum A."/>
            <person name="Dos Santos R.A."/>
            <person name="Damasio A.R."/>
            <person name="Diallinas G."/>
            <person name="Emri T."/>
            <person name="Fekete E."/>
            <person name="Flipphi M."/>
            <person name="Freyberg S."/>
            <person name="Gallo A."/>
            <person name="Gournas C."/>
            <person name="Habgood R."/>
            <person name="Hainaut M."/>
            <person name="Harispe M.L."/>
            <person name="Henrissat B."/>
            <person name="Hilden K.S."/>
            <person name="Hope R."/>
            <person name="Hossain A."/>
            <person name="Karabika E."/>
            <person name="Karaffa L."/>
            <person name="Karanyi Z."/>
            <person name="Krasevec N."/>
            <person name="Kuo A."/>
            <person name="Kusch H."/>
            <person name="LaButti K."/>
            <person name="Lagendijk E.L."/>
            <person name="Lapidus A."/>
            <person name="Levasseur A."/>
            <person name="Lindquist E."/>
            <person name="Lipzen A."/>
            <person name="Logrieco A.F."/>
            <person name="MacCabe A."/>
            <person name="Maekelae M.R."/>
            <person name="Malavazi I."/>
            <person name="Melin P."/>
            <person name="Meyer V."/>
            <person name="Mielnichuk N."/>
            <person name="Miskei M."/>
            <person name="Molnar A.P."/>
            <person name="Mule G."/>
            <person name="Ngan C.Y."/>
            <person name="Orejas M."/>
            <person name="Orosz E."/>
            <person name="Ouedraogo J.P."/>
            <person name="Overkamp K.M."/>
            <person name="Park H.-S."/>
            <person name="Perrone G."/>
            <person name="Piumi F."/>
            <person name="Punt P.J."/>
            <person name="Ram A.F."/>
            <person name="Ramon A."/>
            <person name="Rauscher S."/>
            <person name="Record E."/>
            <person name="Riano-Pachon D.M."/>
            <person name="Robert V."/>
            <person name="Roehrig J."/>
            <person name="Ruller R."/>
            <person name="Salamov A."/>
            <person name="Salih N.S."/>
            <person name="Samson R.A."/>
            <person name="Sandor E."/>
            <person name="Sanguinetti M."/>
            <person name="Schuetze T."/>
            <person name="Sepcic K."/>
            <person name="Shelest E."/>
            <person name="Sherlock G."/>
            <person name="Sophianopoulou V."/>
            <person name="Squina F.M."/>
            <person name="Sun H."/>
            <person name="Susca A."/>
            <person name="Todd R.B."/>
            <person name="Tsang A."/>
            <person name="Unkles S.E."/>
            <person name="van de Wiele N."/>
            <person name="van Rossen-Uffink D."/>
            <person name="Oliveira J.V."/>
            <person name="Vesth T.C."/>
            <person name="Visser J."/>
            <person name="Yu J.-H."/>
            <person name="Zhou M."/>
            <person name="Andersen M.R."/>
            <person name="Archer D.B."/>
            <person name="Baker S.E."/>
            <person name="Benoit I."/>
            <person name="Brakhage A.A."/>
            <person name="Braus G.H."/>
            <person name="Fischer R."/>
            <person name="Frisvad J.C."/>
            <person name="Goldman G.H."/>
            <person name="Houbraken J."/>
            <person name="Oakley B."/>
            <person name="Pocsi I."/>
            <person name="Scazzocchio C."/>
            <person name="Seiboth B."/>
            <person name="vanKuyk P.A."/>
            <person name="Wortman J."/>
            <person name="Dyer P.S."/>
            <person name="Grigoriev I.V."/>
        </authorList>
    </citation>
    <scope>NUCLEOTIDE SEQUENCE [LARGE SCALE GENOMIC DNA]</scope>
    <source>
        <strain evidence="3">CBS 101740 / IMI 381727 / IBT 21946</strain>
    </source>
</reference>
<proteinExistence type="predicted"/>
<feature type="compositionally biased region" description="Basic and acidic residues" evidence="1">
    <location>
        <begin position="1"/>
        <end position="11"/>
    </location>
</feature>